<protein>
    <submittedName>
        <fullName evidence="5">SMP-30/gluconolactonase/LRE family protein</fullName>
    </submittedName>
</protein>
<evidence type="ECO:0000256" key="3">
    <source>
        <dbReference type="PIRSR" id="PIRSR605511-2"/>
    </source>
</evidence>
<dbReference type="Pfam" id="PF08450">
    <property type="entry name" value="SGL"/>
    <property type="match status" value="1"/>
</dbReference>
<feature type="binding site" evidence="3">
    <location>
        <position position="97"/>
    </location>
    <ligand>
        <name>substrate</name>
    </ligand>
</feature>
<comment type="caution">
    <text evidence="5">The sequence shown here is derived from an EMBL/GenBank/DDBJ whole genome shotgun (WGS) entry which is preliminary data.</text>
</comment>
<dbReference type="InterPro" id="IPR005511">
    <property type="entry name" value="SMP-30"/>
</dbReference>
<keyword evidence="3" id="KW-0862">Zinc</keyword>
<feature type="binding site" evidence="3">
    <location>
        <position position="15"/>
    </location>
    <ligand>
        <name>a divalent metal cation</name>
        <dbReference type="ChEBI" id="CHEBI:60240"/>
    </ligand>
</feature>
<reference evidence="6" key="1">
    <citation type="submission" date="2018-07" db="EMBL/GenBank/DDBJ databases">
        <authorList>
            <person name="Liu B.-T."/>
            <person name="Du Z."/>
        </authorList>
    </citation>
    <scope>NUCLEOTIDE SEQUENCE [LARGE SCALE GENOMIC DNA]</scope>
    <source>
        <strain evidence="6">XYN52</strain>
    </source>
</reference>
<feature type="domain" description="SMP-30/Gluconolactonase/LRE-like region" evidence="4">
    <location>
        <begin position="13"/>
        <end position="252"/>
    </location>
</feature>
<evidence type="ECO:0000256" key="1">
    <source>
        <dbReference type="ARBA" id="ARBA00008853"/>
    </source>
</evidence>
<evidence type="ECO:0000313" key="6">
    <source>
        <dbReference type="Proteomes" id="UP000253759"/>
    </source>
</evidence>
<feature type="binding site" evidence="3">
    <location>
        <position position="95"/>
    </location>
    <ligand>
        <name>substrate</name>
    </ligand>
</feature>
<accession>A0A369W2U1</accession>
<proteinExistence type="inferred from homology"/>
<dbReference type="Gene3D" id="2.120.10.30">
    <property type="entry name" value="TolB, C-terminal domain"/>
    <property type="match status" value="1"/>
</dbReference>
<dbReference type="GO" id="GO:0019853">
    <property type="term" value="P:L-ascorbic acid biosynthetic process"/>
    <property type="evidence" value="ECO:0007669"/>
    <property type="project" value="TreeGrafter"/>
</dbReference>
<gene>
    <name evidence="5" type="ORF">DVH29_10325</name>
</gene>
<sequence length="286" mass="31024">MTATVYDDRACCLGEGPLWHPERGQLFWFDIVNRQLLTRAGERQAAWTFDEMVSAAGWIDRDRLLVCGETALWLLDIETGARQRHLAIDLGAGRRSNDGRADPWGGFWFSSMGKEAEPEAGAIYRYFGGRVEMLFEGISIPNAICFSPDRQWAYFSDTARNLVRRVALDAETGAPAGAPETFLDLAAEGLNPDGAVVDRDGNFHSAQWGAARVAVYDPRGTFVRAIGFGAPHTSCPAFGGPDFTTLYCTTAQQGLDAAGLEAAPQSGMVFAATEAGRGLPEPRVLI</sequence>
<evidence type="ECO:0000313" key="5">
    <source>
        <dbReference type="EMBL" id="RDE08683.1"/>
    </source>
</evidence>
<comment type="cofactor">
    <cofactor evidence="3">
        <name>Zn(2+)</name>
        <dbReference type="ChEBI" id="CHEBI:29105"/>
    </cofactor>
    <text evidence="3">Binds 1 divalent metal cation per subunit.</text>
</comment>
<dbReference type="OrthoDB" id="2633250at2"/>
<dbReference type="PRINTS" id="PR01790">
    <property type="entry name" value="SMP30FAMILY"/>
</dbReference>
<organism evidence="5 6">
    <name type="scientific">Pelagibacterium lacus</name>
    <dbReference type="NCBI Taxonomy" id="2282655"/>
    <lineage>
        <taxon>Bacteria</taxon>
        <taxon>Pseudomonadati</taxon>
        <taxon>Pseudomonadota</taxon>
        <taxon>Alphaproteobacteria</taxon>
        <taxon>Hyphomicrobiales</taxon>
        <taxon>Devosiaceae</taxon>
        <taxon>Pelagibacterium</taxon>
    </lineage>
</organism>
<dbReference type="Proteomes" id="UP000253759">
    <property type="component" value="Unassembled WGS sequence"/>
</dbReference>
<dbReference type="GO" id="GO:0004341">
    <property type="term" value="F:gluconolactonase activity"/>
    <property type="evidence" value="ECO:0007669"/>
    <property type="project" value="TreeGrafter"/>
</dbReference>
<keyword evidence="6" id="KW-1185">Reference proteome</keyword>
<dbReference type="InterPro" id="IPR011042">
    <property type="entry name" value="6-blade_b-propeller_TolB-like"/>
</dbReference>
<evidence type="ECO:0000256" key="2">
    <source>
        <dbReference type="PIRSR" id="PIRSR605511-1"/>
    </source>
</evidence>
<dbReference type="InterPro" id="IPR013658">
    <property type="entry name" value="SGL"/>
</dbReference>
<dbReference type="AlphaFoldDB" id="A0A369W2U1"/>
<dbReference type="PANTHER" id="PTHR10907:SF47">
    <property type="entry name" value="REGUCALCIN"/>
    <property type="match status" value="1"/>
</dbReference>
<feature type="active site" description="Proton donor/acceptor" evidence="2">
    <location>
        <position position="193"/>
    </location>
</feature>
<feature type="binding site" evidence="3">
    <location>
        <position position="142"/>
    </location>
    <ligand>
        <name>a divalent metal cation</name>
        <dbReference type="ChEBI" id="CHEBI:60240"/>
    </ligand>
</feature>
<dbReference type="PANTHER" id="PTHR10907">
    <property type="entry name" value="REGUCALCIN"/>
    <property type="match status" value="1"/>
</dbReference>
<dbReference type="SUPFAM" id="SSF63829">
    <property type="entry name" value="Calcium-dependent phosphotriesterase"/>
    <property type="match status" value="1"/>
</dbReference>
<feature type="binding site" evidence="3">
    <location>
        <position position="115"/>
    </location>
    <ligand>
        <name>substrate</name>
    </ligand>
</feature>
<name>A0A369W2U1_9HYPH</name>
<dbReference type="EMBL" id="QQNH01000013">
    <property type="protein sequence ID" value="RDE08683.1"/>
    <property type="molecule type" value="Genomic_DNA"/>
</dbReference>
<keyword evidence="3" id="KW-0479">Metal-binding</keyword>
<feature type="binding site" evidence="3">
    <location>
        <position position="193"/>
    </location>
    <ligand>
        <name>a divalent metal cation</name>
        <dbReference type="ChEBI" id="CHEBI:60240"/>
    </ligand>
</feature>
<dbReference type="GO" id="GO:0005509">
    <property type="term" value="F:calcium ion binding"/>
    <property type="evidence" value="ECO:0007669"/>
    <property type="project" value="TreeGrafter"/>
</dbReference>
<evidence type="ECO:0000259" key="4">
    <source>
        <dbReference type="Pfam" id="PF08450"/>
    </source>
</evidence>
<comment type="similarity">
    <text evidence="1">Belongs to the SMP-30/CGR1 family.</text>
</comment>
<dbReference type="RefSeq" id="WP_114646095.1">
    <property type="nucleotide sequence ID" value="NZ_QQNH01000013.1"/>
</dbReference>